<sequence>MSHGKPYPSSLQAVPQVALGQGGPGPHPGPGLPRPLHPGAQRPTTPPRTATTSTASTPPSLEHPFGTDHLGRDIFTRVLHGSRISLQVGVLSVGIGLVAGTLLGLIAGFFRGRTEVAIGWLADLLLAFPGTLLAIAIVAVAGPSLQNAMIAIGVVQIPVYIRLARSMVLYRRFCRKGPHQEAQARGAHGGHLHHHQRGDLRLPELHPPPQPAPGGHPWHARHPGKARGPGRPGGHKAHDVPRPLLRPPHRGRAGGGHLPPPGEGAH</sequence>
<dbReference type="CDD" id="cd06261">
    <property type="entry name" value="TM_PBP2"/>
    <property type="match status" value="1"/>
</dbReference>
<feature type="region of interest" description="Disordered" evidence="7">
    <location>
        <begin position="180"/>
        <end position="266"/>
    </location>
</feature>
<evidence type="ECO:0000256" key="6">
    <source>
        <dbReference type="ARBA" id="ARBA00023136"/>
    </source>
</evidence>
<dbReference type="EMBL" id="AIJQ01000001">
    <property type="protein sequence ID" value="EIA40112.1"/>
    <property type="molecule type" value="Genomic_DNA"/>
</dbReference>
<evidence type="ECO:0000256" key="8">
    <source>
        <dbReference type="SAM" id="Phobius"/>
    </source>
</evidence>
<feature type="region of interest" description="Disordered" evidence="7">
    <location>
        <begin position="16"/>
        <end position="66"/>
    </location>
</feature>
<dbReference type="AlphaFoldDB" id="H7GDL0"/>
<gene>
    <name evidence="9" type="ORF">RLTM_00010</name>
</gene>
<dbReference type="Gene3D" id="1.10.3720.10">
    <property type="entry name" value="MetI-like"/>
    <property type="match status" value="1"/>
</dbReference>
<feature type="compositionally biased region" description="Low complexity" evidence="7">
    <location>
        <begin position="37"/>
        <end position="60"/>
    </location>
</feature>
<name>H7GDL0_9DEIN</name>
<dbReference type="InterPro" id="IPR050366">
    <property type="entry name" value="BP-dependent_transpt_permease"/>
</dbReference>
<evidence type="ECO:0000256" key="4">
    <source>
        <dbReference type="ARBA" id="ARBA00022692"/>
    </source>
</evidence>
<keyword evidence="4 8" id="KW-0812">Transmembrane</keyword>
<dbReference type="PANTHER" id="PTHR43386">
    <property type="entry name" value="OLIGOPEPTIDE TRANSPORT SYSTEM PERMEASE PROTEIN APPC"/>
    <property type="match status" value="1"/>
</dbReference>
<feature type="compositionally biased region" description="Pro residues" evidence="7">
    <location>
        <begin position="205"/>
        <end position="214"/>
    </location>
</feature>
<protein>
    <submittedName>
        <fullName evidence="9">Dipeptide transport system permease dppC</fullName>
    </submittedName>
</protein>
<dbReference type="PANTHER" id="PTHR43386:SF1">
    <property type="entry name" value="D,D-DIPEPTIDE TRANSPORT SYSTEM PERMEASE PROTEIN DDPC-RELATED"/>
    <property type="match status" value="1"/>
</dbReference>
<feature type="transmembrane region" description="Helical" evidence="8">
    <location>
        <begin position="117"/>
        <end position="139"/>
    </location>
</feature>
<dbReference type="Proteomes" id="UP000053186">
    <property type="component" value="Unassembled WGS sequence"/>
</dbReference>
<accession>H7GDL0</accession>
<evidence type="ECO:0000256" key="7">
    <source>
        <dbReference type="SAM" id="MobiDB-lite"/>
    </source>
</evidence>
<comment type="subcellular location">
    <subcellularLocation>
        <location evidence="1">Cell membrane</location>
        <topology evidence="1">Multi-pass membrane protein</topology>
    </subcellularLocation>
</comment>
<reference evidence="9 10" key="1">
    <citation type="journal article" date="2012" name="J. Bacteriol.">
        <title>Draft genome sequence of Thermus sp. strain RL, isolated from a hot water spring located atop the Himalayan ranges at Manikaran, India.</title>
        <authorList>
            <person name="Dwivedi V."/>
            <person name="Sangwan N."/>
            <person name="Nigam A."/>
            <person name="Garg N."/>
            <person name="Niharika N."/>
            <person name="Khurana P."/>
            <person name="Khurana J.P."/>
            <person name="Lal R."/>
        </authorList>
    </citation>
    <scope>NUCLEOTIDE SEQUENCE [LARGE SCALE GENOMIC DNA]</scope>
    <source>
        <strain evidence="9 10">RL</strain>
    </source>
</reference>
<evidence type="ECO:0000256" key="3">
    <source>
        <dbReference type="ARBA" id="ARBA00022475"/>
    </source>
</evidence>
<dbReference type="InterPro" id="IPR035906">
    <property type="entry name" value="MetI-like_sf"/>
</dbReference>
<keyword evidence="6 8" id="KW-0472">Membrane</keyword>
<feature type="transmembrane region" description="Helical" evidence="8">
    <location>
        <begin position="145"/>
        <end position="163"/>
    </location>
</feature>
<evidence type="ECO:0000313" key="10">
    <source>
        <dbReference type="Proteomes" id="UP000053186"/>
    </source>
</evidence>
<proteinExistence type="predicted"/>
<evidence type="ECO:0000256" key="2">
    <source>
        <dbReference type="ARBA" id="ARBA00022448"/>
    </source>
</evidence>
<dbReference type="GO" id="GO:0055085">
    <property type="term" value="P:transmembrane transport"/>
    <property type="evidence" value="ECO:0007669"/>
    <property type="project" value="InterPro"/>
</dbReference>
<keyword evidence="3" id="KW-1003">Cell membrane</keyword>
<dbReference type="PATRIC" id="fig|456163.3.peg.2"/>
<evidence type="ECO:0000256" key="5">
    <source>
        <dbReference type="ARBA" id="ARBA00022989"/>
    </source>
</evidence>
<keyword evidence="10" id="KW-1185">Reference proteome</keyword>
<comment type="caution">
    <text evidence="9">The sequence shown here is derived from an EMBL/GenBank/DDBJ whole genome shotgun (WGS) entry which is preliminary data.</text>
</comment>
<organism evidence="9 10">
    <name type="scientific">Thermus parvatiensis</name>
    <dbReference type="NCBI Taxonomy" id="456163"/>
    <lineage>
        <taxon>Bacteria</taxon>
        <taxon>Thermotogati</taxon>
        <taxon>Deinococcota</taxon>
        <taxon>Deinococci</taxon>
        <taxon>Thermales</taxon>
        <taxon>Thermaceae</taxon>
        <taxon>Thermus</taxon>
    </lineage>
</organism>
<keyword evidence="2" id="KW-0813">Transport</keyword>
<feature type="transmembrane region" description="Helical" evidence="8">
    <location>
        <begin position="84"/>
        <end position="110"/>
    </location>
</feature>
<keyword evidence="5 8" id="KW-1133">Transmembrane helix</keyword>
<evidence type="ECO:0000313" key="9">
    <source>
        <dbReference type="EMBL" id="EIA40112.1"/>
    </source>
</evidence>
<dbReference type="GO" id="GO:0005886">
    <property type="term" value="C:plasma membrane"/>
    <property type="evidence" value="ECO:0007669"/>
    <property type="project" value="UniProtKB-SubCell"/>
</dbReference>
<evidence type="ECO:0000256" key="1">
    <source>
        <dbReference type="ARBA" id="ARBA00004651"/>
    </source>
</evidence>
<dbReference type="SUPFAM" id="SSF161098">
    <property type="entry name" value="MetI-like"/>
    <property type="match status" value="1"/>
</dbReference>
<dbReference type="InterPro" id="IPR000515">
    <property type="entry name" value="MetI-like"/>
</dbReference>
<feature type="compositionally biased region" description="Pro residues" evidence="7">
    <location>
        <begin position="25"/>
        <end position="36"/>
    </location>
</feature>